<proteinExistence type="inferred from homology"/>
<dbReference type="Proteomes" id="UP000010809">
    <property type="component" value="Chromosome"/>
</dbReference>
<dbReference type="EC" id="4.1.1.111" evidence="5"/>
<dbReference type="Pfam" id="PF17805">
    <property type="entry name" value="AsnC_trans_reg2"/>
    <property type="match status" value="1"/>
</dbReference>
<dbReference type="PANTHER" id="PTHR43413:SF1">
    <property type="entry name" value="SIROHEME DECARBOXYLASE NIRL SUBUNIT"/>
    <property type="match status" value="1"/>
</dbReference>
<feature type="domain" description="Siroheme decarboxylase AsnC-like ligand binding" evidence="8">
    <location>
        <begin position="67"/>
        <end position="141"/>
    </location>
</feature>
<sequence>MMELTDLERHLLNDFQHDLLLTPRPYAEMGERLGVDEQAVIDALERLRECGVVTRVGAVFRPHSVGASTLAALAVPPERLETVAGIVSAYRHVNHNYEREHDYNLWFVATAPDEGELCDVLEDIERATGLPVLALPLLEDYHIDLGFELRWT</sequence>
<evidence type="ECO:0000256" key="1">
    <source>
        <dbReference type="ARBA" id="ARBA00023239"/>
    </source>
</evidence>
<dbReference type="InterPro" id="IPR036390">
    <property type="entry name" value="WH_DNA-bd_sf"/>
</dbReference>
<protein>
    <recommendedName>
        <fullName evidence="5">siroheme decarboxylase</fullName>
        <ecNumber evidence="5">4.1.1.111</ecNumber>
    </recommendedName>
</protein>
<reference evidence="10" key="1">
    <citation type="submission" date="2015-12" db="EMBL/GenBank/DDBJ databases">
        <authorList>
            <person name="Tikhonova T.V."/>
            <person name="Pavlov A.R."/>
            <person name="Beletsky A.V."/>
            <person name="Mardanov A.V."/>
            <person name="Sorokin D.Y."/>
            <person name="Ravin N.V."/>
            <person name="Popov V.O."/>
        </authorList>
    </citation>
    <scope>NUCLEOTIDE SEQUENCE</scope>
    <source>
        <strain evidence="10">DSM 14787</strain>
    </source>
</reference>
<evidence type="ECO:0000313" key="10">
    <source>
        <dbReference type="EMBL" id="AGA33310.1"/>
    </source>
</evidence>
<dbReference type="Gene3D" id="1.10.10.10">
    <property type="entry name" value="Winged helix-like DNA-binding domain superfamily/Winged helix DNA-binding domain"/>
    <property type="match status" value="1"/>
</dbReference>
<dbReference type="InterPro" id="IPR036388">
    <property type="entry name" value="WH-like_DNA-bd_sf"/>
</dbReference>
<comment type="catalytic activity">
    <reaction evidence="7">
        <text>siroheme + 2 H(+) = 12,18-didecarboxysiroheme + 2 CO2</text>
        <dbReference type="Rhea" id="RHEA:19093"/>
        <dbReference type="ChEBI" id="CHEBI:15378"/>
        <dbReference type="ChEBI" id="CHEBI:16526"/>
        <dbReference type="ChEBI" id="CHEBI:60052"/>
        <dbReference type="ChEBI" id="CHEBI:140497"/>
        <dbReference type="EC" id="4.1.1.111"/>
    </reaction>
</comment>
<dbReference type="Gene3D" id="3.30.70.3460">
    <property type="match status" value="1"/>
</dbReference>
<dbReference type="Pfam" id="PF22451">
    <property type="entry name" value="NirdL-like_HTH"/>
    <property type="match status" value="1"/>
</dbReference>
<dbReference type="SUPFAM" id="SSF46785">
    <property type="entry name" value="Winged helix' DNA-binding domain"/>
    <property type="match status" value="1"/>
</dbReference>
<keyword evidence="1" id="KW-0456">Lyase</keyword>
<accession>L0DWF7</accession>
<comment type="function">
    <text evidence="6">Involved in heme d1 biosynthesis. Catalyzes the decarboxylation of siroheme into didecarboxysiroheme.</text>
</comment>
<evidence type="ECO:0000256" key="2">
    <source>
        <dbReference type="ARBA" id="ARBA00023444"/>
    </source>
</evidence>
<comment type="subunit">
    <text evidence="4">Probably forms a complex composed of NirD, NirL, NirG and NirH. All proteins are required for the total conversion of siroheme to didecarboxysiroheme.</text>
</comment>
<organism evidence="10 11">
    <name type="scientific">Thioalkalivibrio nitratireducens (strain DSM 14787 / UNIQEM 213 / ALEN2)</name>
    <dbReference type="NCBI Taxonomy" id="1255043"/>
    <lineage>
        <taxon>Bacteria</taxon>
        <taxon>Pseudomonadati</taxon>
        <taxon>Pseudomonadota</taxon>
        <taxon>Gammaproteobacteria</taxon>
        <taxon>Chromatiales</taxon>
        <taxon>Ectothiorhodospiraceae</taxon>
        <taxon>Thioalkalivibrio</taxon>
    </lineage>
</organism>
<dbReference type="InterPro" id="IPR040523">
    <property type="entry name" value="AsnC_trans_reg2"/>
</dbReference>
<evidence type="ECO:0000313" key="11">
    <source>
        <dbReference type="Proteomes" id="UP000010809"/>
    </source>
</evidence>
<keyword evidence="11" id="KW-1185">Reference proteome</keyword>
<dbReference type="GO" id="GO:0016829">
    <property type="term" value="F:lyase activity"/>
    <property type="evidence" value="ECO:0007669"/>
    <property type="project" value="UniProtKB-KW"/>
</dbReference>
<evidence type="ECO:0000256" key="3">
    <source>
        <dbReference type="ARBA" id="ARBA00023457"/>
    </source>
</evidence>
<evidence type="ECO:0000256" key="7">
    <source>
        <dbReference type="ARBA" id="ARBA00048470"/>
    </source>
</evidence>
<dbReference type="HOGENOM" id="CLU_112007_1_0_6"/>
<dbReference type="KEGG" id="tni:TVNIR_1644"/>
<evidence type="ECO:0000256" key="6">
    <source>
        <dbReference type="ARBA" id="ARBA00045291"/>
    </source>
</evidence>
<evidence type="ECO:0000259" key="9">
    <source>
        <dbReference type="Pfam" id="PF22451"/>
    </source>
</evidence>
<comment type="similarity">
    <text evidence="3">Belongs to the Ahb/Nir family.</text>
</comment>
<dbReference type="PANTHER" id="PTHR43413">
    <property type="entry name" value="TRANSCRIPTIONAL REGULATOR, ASNC FAMILY"/>
    <property type="match status" value="1"/>
</dbReference>
<dbReference type="EMBL" id="CP003989">
    <property type="protein sequence ID" value="AGA33310.1"/>
    <property type="molecule type" value="Genomic_DNA"/>
</dbReference>
<dbReference type="AlphaFoldDB" id="L0DWF7"/>
<dbReference type="PATRIC" id="fig|1255043.3.peg.1663"/>
<feature type="domain" description="Siroheme decarboxylase NirL-like HTH" evidence="9">
    <location>
        <begin position="8"/>
        <end position="53"/>
    </location>
</feature>
<name>L0DWF7_THIND</name>
<comment type="pathway">
    <text evidence="2">Porphyrin-containing compound metabolism.</text>
</comment>
<dbReference type="STRING" id="1255043.TVNIR_1644"/>
<dbReference type="InterPro" id="IPR050684">
    <property type="entry name" value="HTH-Siroheme_Decarb"/>
</dbReference>
<evidence type="ECO:0000256" key="4">
    <source>
        <dbReference type="ARBA" id="ARBA00023465"/>
    </source>
</evidence>
<dbReference type="eggNOG" id="COG1522">
    <property type="taxonomic scope" value="Bacteria"/>
</dbReference>
<gene>
    <name evidence="10" type="primary">nirD [H]</name>
    <name evidence="10" type="ordered locus">TVNIR_1644</name>
</gene>
<evidence type="ECO:0000259" key="8">
    <source>
        <dbReference type="Pfam" id="PF17805"/>
    </source>
</evidence>
<dbReference type="InterPro" id="IPR053953">
    <property type="entry name" value="NirdL-like_HTH"/>
</dbReference>
<evidence type="ECO:0000256" key="5">
    <source>
        <dbReference type="ARBA" id="ARBA00023471"/>
    </source>
</evidence>